<evidence type="ECO:0000256" key="1">
    <source>
        <dbReference type="SAM" id="Phobius"/>
    </source>
</evidence>
<sequence>MSKRLRLITLVQTLTPLKALQRFTRLSEFLYPQRLSFDRVTWQPTPTAKSKLIPWYFLSILCAIEETSFYFILFKQILAHQKDPEVSGTLHLILLISCICYSFSTTIFFTYHSNVDEICFVIRNTLQIKENQSSNLTGFFFHGIISFIVMVPLGGFVVTIRTPKLDPTYLWFRDVSIISCGMKLFLRILPHCSTLLHSSVLIFGFTIINVNIILSILRALDRSILIKHEGSNFLNVSQYITRIRTYRQLQIITQGVNQFIRVQTFTPLKALQRFSILSEFLYPQRLSFNRATWEPTPTPKSKLIPCICYSLSTTICFTYHSNADEICFVIRNTLKIKDQLNESSNLAGIFFHGLISFIVKAPLVGFVVMVINPKLDPTYLWFRNVSIISCGMKLCFRILLYCSALMHISILIFGFAISGVNIIASIVRTLDRSVSVDQERGNFLNISQYVISIRIYRELQILTQVINQFIRYVIPVGALIFVLLAAMLGFMVIKMAGKIPFALVFLDVTIIGAILGFIQIEFSLMADVMRKSTDFKKDLEFQGGYISYRKRQLRSLKVLKIWVGSYFFIHKGTRIKLFGLIAYYTVSLVISF</sequence>
<dbReference type="Proteomes" id="UP000198287">
    <property type="component" value="Unassembled WGS sequence"/>
</dbReference>
<keyword evidence="1" id="KW-0812">Transmembrane</keyword>
<keyword evidence="1" id="KW-0472">Membrane</keyword>
<name>A0A226EZP5_FOLCA</name>
<dbReference type="EMBL" id="LNIX01000001">
    <property type="protein sequence ID" value="OXA63035.1"/>
    <property type="molecule type" value="Genomic_DNA"/>
</dbReference>
<feature type="transmembrane region" description="Helical" evidence="1">
    <location>
        <begin position="398"/>
        <end position="424"/>
    </location>
</feature>
<feature type="transmembrane region" description="Helical" evidence="1">
    <location>
        <begin position="499"/>
        <end position="520"/>
    </location>
</feature>
<dbReference type="AlphaFoldDB" id="A0A226EZP5"/>
<feature type="transmembrane region" description="Helical" evidence="1">
    <location>
        <begin position="86"/>
        <end position="111"/>
    </location>
</feature>
<protein>
    <submittedName>
        <fullName evidence="2">Uncharacterized protein</fullName>
    </submittedName>
</protein>
<accession>A0A226EZP5</accession>
<evidence type="ECO:0000313" key="3">
    <source>
        <dbReference type="Proteomes" id="UP000198287"/>
    </source>
</evidence>
<proteinExistence type="predicted"/>
<organism evidence="2 3">
    <name type="scientific">Folsomia candida</name>
    <name type="common">Springtail</name>
    <dbReference type="NCBI Taxonomy" id="158441"/>
    <lineage>
        <taxon>Eukaryota</taxon>
        <taxon>Metazoa</taxon>
        <taxon>Ecdysozoa</taxon>
        <taxon>Arthropoda</taxon>
        <taxon>Hexapoda</taxon>
        <taxon>Collembola</taxon>
        <taxon>Entomobryomorpha</taxon>
        <taxon>Isotomoidea</taxon>
        <taxon>Isotomidae</taxon>
        <taxon>Proisotominae</taxon>
        <taxon>Folsomia</taxon>
    </lineage>
</organism>
<feature type="transmembrane region" description="Helical" evidence="1">
    <location>
        <begin position="195"/>
        <end position="217"/>
    </location>
</feature>
<reference evidence="2 3" key="1">
    <citation type="submission" date="2015-12" db="EMBL/GenBank/DDBJ databases">
        <title>The genome of Folsomia candida.</title>
        <authorList>
            <person name="Faddeeva A."/>
            <person name="Derks M.F."/>
            <person name="Anvar Y."/>
            <person name="Smit S."/>
            <person name="Van Straalen N."/>
            <person name="Roelofs D."/>
        </authorList>
    </citation>
    <scope>NUCLEOTIDE SEQUENCE [LARGE SCALE GENOMIC DNA]</scope>
    <source>
        <strain evidence="2 3">VU population</strain>
        <tissue evidence="2">Whole body</tissue>
    </source>
</reference>
<evidence type="ECO:0000313" key="2">
    <source>
        <dbReference type="EMBL" id="OXA63035.1"/>
    </source>
</evidence>
<gene>
    <name evidence="2" type="ORF">Fcan01_00927</name>
</gene>
<keyword evidence="3" id="KW-1185">Reference proteome</keyword>
<feature type="transmembrane region" description="Helical" evidence="1">
    <location>
        <begin position="53"/>
        <end position="74"/>
    </location>
</feature>
<feature type="transmembrane region" description="Helical" evidence="1">
    <location>
        <begin position="346"/>
        <end position="371"/>
    </location>
</feature>
<comment type="caution">
    <text evidence="2">The sequence shown here is derived from an EMBL/GenBank/DDBJ whole genome shotgun (WGS) entry which is preliminary data.</text>
</comment>
<feature type="transmembrane region" description="Helical" evidence="1">
    <location>
        <begin position="469"/>
        <end position="493"/>
    </location>
</feature>
<feature type="transmembrane region" description="Helical" evidence="1">
    <location>
        <begin position="139"/>
        <end position="158"/>
    </location>
</feature>
<keyword evidence="1" id="KW-1133">Transmembrane helix</keyword>